<name>A0AAP0G4K2_9ASPA</name>
<feature type="region of interest" description="Disordered" evidence="1">
    <location>
        <begin position="52"/>
        <end position="86"/>
    </location>
</feature>
<feature type="compositionally biased region" description="Basic and acidic residues" evidence="1">
    <location>
        <begin position="65"/>
        <end position="86"/>
    </location>
</feature>
<dbReference type="EMBL" id="JBBWWQ010000010">
    <property type="protein sequence ID" value="KAK8936731.1"/>
    <property type="molecule type" value="Genomic_DNA"/>
</dbReference>
<evidence type="ECO:0000313" key="2">
    <source>
        <dbReference type="EMBL" id="KAK8936731.1"/>
    </source>
</evidence>
<proteinExistence type="predicted"/>
<sequence>MAIGLENVCVNLSISTSTPNIPAFHSTNAEENEIEVDDEIGQWSDSEVEVHDDKYIPPSSGSDQAEDRLSDYNSDKDHALYHNDNDLHDRNPIDILGEKMQGSYYAFKYDDNGKQIVELGIGMLFDNVDHFEDILL</sequence>
<reference evidence="2 3" key="1">
    <citation type="journal article" date="2022" name="Nat. Plants">
        <title>Genomes of leafy and leafless Platanthera orchids illuminate the evolution of mycoheterotrophy.</title>
        <authorList>
            <person name="Li M.H."/>
            <person name="Liu K.W."/>
            <person name="Li Z."/>
            <person name="Lu H.C."/>
            <person name="Ye Q.L."/>
            <person name="Zhang D."/>
            <person name="Wang J.Y."/>
            <person name="Li Y.F."/>
            <person name="Zhong Z.M."/>
            <person name="Liu X."/>
            <person name="Yu X."/>
            <person name="Liu D.K."/>
            <person name="Tu X.D."/>
            <person name="Liu B."/>
            <person name="Hao Y."/>
            <person name="Liao X.Y."/>
            <person name="Jiang Y.T."/>
            <person name="Sun W.H."/>
            <person name="Chen J."/>
            <person name="Chen Y.Q."/>
            <person name="Ai Y."/>
            <person name="Zhai J.W."/>
            <person name="Wu S.S."/>
            <person name="Zhou Z."/>
            <person name="Hsiao Y.Y."/>
            <person name="Wu W.L."/>
            <person name="Chen Y.Y."/>
            <person name="Lin Y.F."/>
            <person name="Hsu J.L."/>
            <person name="Li C.Y."/>
            <person name="Wang Z.W."/>
            <person name="Zhao X."/>
            <person name="Zhong W.Y."/>
            <person name="Ma X.K."/>
            <person name="Ma L."/>
            <person name="Huang J."/>
            <person name="Chen G.Z."/>
            <person name="Huang M.Z."/>
            <person name="Huang L."/>
            <person name="Peng D.H."/>
            <person name="Luo Y.B."/>
            <person name="Zou S.Q."/>
            <person name="Chen S.P."/>
            <person name="Lan S."/>
            <person name="Tsai W.C."/>
            <person name="Van de Peer Y."/>
            <person name="Liu Z.J."/>
        </authorList>
    </citation>
    <scope>NUCLEOTIDE SEQUENCE [LARGE SCALE GENOMIC DNA]</scope>
    <source>
        <strain evidence="2">Lor287</strain>
    </source>
</reference>
<accession>A0AAP0G4K2</accession>
<keyword evidence="3" id="KW-1185">Reference proteome</keyword>
<gene>
    <name evidence="2" type="ORF">KSP39_PZI012651</name>
</gene>
<protein>
    <submittedName>
        <fullName evidence="2">Uncharacterized protein</fullName>
    </submittedName>
</protein>
<dbReference type="AlphaFoldDB" id="A0AAP0G4K2"/>
<evidence type="ECO:0000256" key="1">
    <source>
        <dbReference type="SAM" id="MobiDB-lite"/>
    </source>
</evidence>
<evidence type="ECO:0000313" key="3">
    <source>
        <dbReference type="Proteomes" id="UP001418222"/>
    </source>
</evidence>
<comment type="caution">
    <text evidence="2">The sequence shown here is derived from an EMBL/GenBank/DDBJ whole genome shotgun (WGS) entry which is preliminary data.</text>
</comment>
<organism evidence="2 3">
    <name type="scientific">Platanthera zijinensis</name>
    <dbReference type="NCBI Taxonomy" id="2320716"/>
    <lineage>
        <taxon>Eukaryota</taxon>
        <taxon>Viridiplantae</taxon>
        <taxon>Streptophyta</taxon>
        <taxon>Embryophyta</taxon>
        <taxon>Tracheophyta</taxon>
        <taxon>Spermatophyta</taxon>
        <taxon>Magnoliopsida</taxon>
        <taxon>Liliopsida</taxon>
        <taxon>Asparagales</taxon>
        <taxon>Orchidaceae</taxon>
        <taxon>Orchidoideae</taxon>
        <taxon>Orchideae</taxon>
        <taxon>Orchidinae</taxon>
        <taxon>Platanthera</taxon>
    </lineage>
</organism>
<dbReference type="Proteomes" id="UP001418222">
    <property type="component" value="Unassembled WGS sequence"/>
</dbReference>